<dbReference type="OrthoDB" id="2752889at2759"/>
<dbReference type="AlphaFoldDB" id="A0A9W8ZVQ8"/>
<evidence type="ECO:0000313" key="2">
    <source>
        <dbReference type="EMBL" id="KAJ4466987.1"/>
    </source>
</evidence>
<protein>
    <submittedName>
        <fullName evidence="2">Uncharacterized protein</fullName>
    </submittedName>
</protein>
<comment type="caution">
    <text evidence="2">The sequence shown here is derived from an EMBL/GenBank/DDBJ whole genome shotgun (WGS) entry which is preliminary data.</text>
</comment>
<reference evidence="2" key="1">
    <citation type="submission" date="2022-08" db="EMBL/GenBank/DDBJ databases">
        <title>A Global Phylogenomic Analysis of the Shiitake Genus Lentinula.</title>
        <authorList>
            <consortium name="DOE Joint Genome Institute"/>
            <person name="Sierra-Patev S."/>
            <person name="Min B."/>
            <person name="Naranjo-Ortiz M."/>
            <person name="Looney B."/>
            <person name="Konkel Z."/>
            <person name="Slot J.C."/>
            <person name="Sakamoto Y."/>
            <person name="Steenwyk J.L."/>
            <person name="Rokas A."/>
            <person name="Carro J."/>
            <person name="Camarero S."/>
            <person name="Ferreira P."/>
            <person name="Molpeceres G."/>
            <person name="Ruiz-Duenas F.J."/>
            <person name="Serrano A."/>
            <person name="Henrissat B."/>
            <person name="Drula E."/>
            <person name="Hughes K.W."/>
            <person name="Mata J.L."/>
            <person name="Ishikawa N.K."/>
            <person name="Vargas-Isla R."/>
            <person name="Ushijima S."/>
            <person name="Smith C.A."/>
            <person name="Ahrendt S."/>
            <person name="Andreopoulos W."/>
            <person name="He G."/>
            <person name="Labutti K."/>
            <person name="Lipzen A."/>
            <person name="Ng V."/>
            <person name="Riley R."/>
            <person name="Sandor L."/>
            <person name="Barry K."/>
            <person name="Martinez A.T."/>
            <person name="Xiao Y."/>
            <person name="Gibbons J.G."/>
            <person name="Terashima K."/>
            <person name="Grigoriev I.V."/>
            <person name="Hibbett D.S."/>
        </authorList>
    </citation>
    <scope>NUCLEOTIDE SEQUENCE</scope>
    <source>
        <strain evidence="2">JLM2183</strain>
    </source>
</reference>
<accession>A0A9W8ZVQ8</accession>
<dbReference type="EMBL" id="JAOTPV010000049">
    <property type="protein sequence ID" value="KAJ4466987.1"/>
    <property type="molecule type" value="Genomic_DNA"/>
</dbReference>
<gene>
    <name evidence="2" type="ORF">J3R30DRAFT_2083433</name>
</gene>
<dbReference type="Proteomes" id="UP001150266">
    <property type="component" value="Unassembled WGS sequence"/>
</dbReference>
<feature type="region of interest" description="Disordered" evidence="1">
    <location>
        <begin position="117"/>
        <end position="147"/>
    </location>
</feature>
<evidence type="ECO:0000256" key="1">
    <source>
        <dbReference type="SAM" id="MobiDB-lite"/>
    </source>
</evidence>
<organism evidence="2 3">
    <name type="scientific">Lentinula aciculospora</name>
    <dbReference type="NCBI Taxonomy" id="153920"/>
    <lineage>
        <taxon>Eukaryota</taxon>
        <taxon>Fungi</taxon>
        <taxon>Dikarya</taxon>
        <taxon>Basidiomycota</taxon>
        <taxon>Agaricomycotina</taxon>
        <taxon>Agaricomycetes</taxon>
        <taxon>Agaricomycetidae</taxon>
        <taxon>Agaricales</taxon>
        <taxon>Marasmiineae</taxon>
        <taxon>Omphalotaceae</taxon>
        <taxon>Lentinula</taxon>
    </lineage>
</organism>
<keyword evidence="3" id="KW-1185">Reference proteome</keyword>
<sequence length="321" mass="35220">MPACEPPESEKGLNVVERVGCDGKLKVRQVTVTCKLPSHKFTAMASTQTQPSLDVAMRTSFTMDRFSGSGRTDSTIDDSPFGSALNTPLDEDVREPFEAIGKKLEELQTHRDAHNMDLKGEIVPPEQAIDEDSERQELSLISSSRPDHLQEKISQVIQSQENEQTSSHKSTTSLLSADDISHVAAEDNFDSSSVNSFDTSAISDRLLASFPTVPFSSPEVPNDQVMFNSPVPFTTELSRSLYNIQTQSLESSPALNLNNQNNISPDGSPVFFSPEIDQGFSVHTRESSLYNLPNAPITISPSIAVAQSECSYYSEIEVRDI</sequence>
<name>A0A9W8ZVQ8_9AGAR</name>
<feature type="region of interest" description="Disordered" evidence="1">
    <location>
        <begin position="66"/>
        <end position="88"/>
    </location>
</feature>
<proteinExistence type="predicted"/>
<evidence type="ECO:0000313" key="3">
    <source>
        <dbReference type="Proteomes" id="UP001150266"/>
    </source>
</evidence>